<organism evidence="2">
    <name type="scientific">Candidatus Kentrum sp. SD</name>
    <dbReference type="NCBI Taxonomy" id="2126332"/>
    <lineage>
        <taxon>Bacteria</taxon>
        <taxon>Pseudomonadati</taxon>
        <taxon>Pseudomonadota</taxon>
        <taxon>Gammaproteobacteria</taxon>
        <taxon>Candidatus Kentrum</taxon>
    </lineage>
</organism>
<protein>
    <submittedName>
        <fullName evidence="2">Uncharacterized protein</fullName>
    </submittedName>
</protein>
<sequence length="179" mass="21074">MGRDITPEKLEFLFQKIAANGPQIEFHKLGQLGVLFFSQVLRSFEQKPAALRQHRFETLFLQFSCFLGAYFINCLTHVRHDVESIQNMESSPRFLGNHLQIGALQKNVWVDSCSMVAGFRVDSPWISLRERVEALWKNLRFSHRSPTLIHRLTTLHRVKRVGQRRLFITRLLFKNRILR</sequence>
<reference evidence="2" key="1">
    <citation type="submission" date="2019-02" db="EMBL/GenBank/DDBJ databases">
        <authorList>
            <person name="Gruber-Vodicka R. H."/>
            <person name="Seah K. B. B."/>
        </authorList>
    </citation>
    <scope>NUCLEOTIDE SEQUENCE</scope>
    <source>
        <strain evidence="2">BECK_S1320</strain>
        <strain evidence="1">BECK_S1321</strain>
    </source>
</reference>
<dbReference type="AlphaFoldDB" id="A0A450Z728"/>
<dbReference type="EMBL" id="CAADFU010000197">
    <property type="protein sequence ID" value="VFK49595.1"/>
    <property type="molecule type" value="Genomic_DNA"/>
</dbReference>
<gene>
    <name evidence="2" type="ORF">BECKSD772E_GA0070983_11972</name>
    <name evidence="1" type="ORF">BECKSD772F_GA0070984_11892</name>
</gene>
<evidence type="ECO:0000313" key="1">
    <source>
        <dbReference type="EMBL" id="VFK44612.1"/>
    </source>
</evidence>
<accession>A0A450Z728</accession>
<dbReference type="EMBL" id="CAADFR010000189">
    <property type="protein sequence ID" value="VFK44612.1"/>
    <property type="molecule type" value="Genomic_DNA"/>
</dbReference>
<name>A0A450Z728_9GAMM</name>
<proteinExistence type="predicted"/>
<evidence type="ECO:0000313" key="2">
    <source>
        <dbReference type="EMBL" id="VFK49595.1"/>
    </source>
</evidence>